<dbReference type="PANTHER" id="PTHR12537:SF119">
    <property type="entry name" value="PUMILIO HOMOLOG 6, CHLOROPLASTIC"/>
    <property type="match status" value="1"/>
</dbReference>
<feature type="region of interest" description="Disordered" evidence="8">
    <location>
        <begin position="639"/>
        <end position="663"/>
    </location>
</feature>
<evidence type="ECO:0000259" key="9">
    <source>
        <dbReference type="PROSITE" id="PS50303"/>
    </source>
</evidence>
<dbReference type="Gene3D" id="1.25.10.10">
    <property type="entry name" value="Leucine-rich Repeat Variant"/>
    <property type="match status" value="1"/>
</dbReference>
<dbReference type="AlphaFoldDB" id="A0A8J5CEQ9"/>
<proteinExistence type="predicted"/>
<comment type="caution">
    <text evidence="10">The sequence shown here is derived from an EMBL/GenBank/DDBJ whole genome shotgun (WGS) entry which is preliminary data.</text>
</comment>
<comment type="subcellular location">
    <subcellularLocation>
        <location evidence="1">Cytoplasm</location>
    </subcellularLocation>
</comment>
<keyword evidence="5" id="KW-0694">RNA-binding</keyword>
<evidence type="ECO:0000256" key="4">
    <source>
        <dbReference type="ARBA" id="ARBA00022845"/>
    </source>
</evidence>
<dbReference type="InterPro" id="IPR001313">
    <property type="entry name" value="Pumilio_RNA-bd_rpt"/>
</dbReference>
<evidence type="ECO:0000313" key="10">
    <source>
        <dbReference type="EMBL" id="KAG6474645.1"/>
    </source>
</evidence>
<evidence type="ECO:0000256" key="1">
    <source>
        <dbReference type="ARBA" id="ARBA00004496"/>
    </source>
</evidence>
<dbReference type="InterPro" id="IPR016024">
    <property type="entry name" value="ARM-type_fold"/>
</dbReference>
<dbReference type="Proteomes" id="UP000734854">
    <property type="component" value="Unassembled WGS sequence"/>
</dbReference>
<dbReference type="PROSITE" id="PS50303">
    <property type="entry name" value="PUM_HD"/>
    <property type="match status" value="1"/>
</dbReference>
<dbReference type="SUPFAM" id="SSF48371">
    <property type="entry name" value="ARM repeat"/>
    <property type="match status" value="1"/>
</dbReference>
<evidence type="ECO:0000313" key="11">
    <source>
        <dbReference type="Proteomes" id="UP000734854"/>
    </source>
</evidence>
<dbReference type="InterPro" id="IPR011989">
    <property type="entry name" value="ARM-like"/>
</dbReference>
<reference evidence="10 11" key="1">
    <citation type="submission" date="2020-08" db="EMBL/GenBank/DDBJ databases">
        <title>Plant Genome Project.</title>
        <authorList>
            <person name="Zhang R.-G."/>
        </authorList>
    </citation>
    <scope>NUCLEOTIDE SEQUENCE [LARGE SCALE GENOMIC DNA]</scope>
    <source>
        <tissue evidence="10">Rhizome</tissue>
    </source>
</reference>
<dbReference type="CDD" id="cd07920">
    <property type="entry name" value="Pumilio"/>
    <property type="match status" value="1"/>
</dbReference>
<dbReference type="GO" id="GO:0006417">
    <property type="term" value="P:regulation of translation"/>
    <property type="evidence" value="ECO:0007669"/>
    <property type="project" value="UniProtKB-KW"/>
</dbReference>
<feature type="region of interest" description="Disordered" evidence="8">
    <location>
        <begin position="338"/>
        <end position="395"/>
    </location>
</feature>
<name>A0A8J5CEQ9_ZINOF</name>
<dbReference type="Pfam" id="PF07990">
    <property type="entry name" value="NABP"/>
    <property type="match status" value="1"/>
</dbReference>
<feature type="repeat" description="Pumilio" evidence="7">
    <location>
        <begin position="801"/>
        <end position="836"/>
    </location>
</feature>
<sequence length="1063" mass="117635">MATENPLRFIGNDGAGNWALGKDPSEFSSSGNLVSEDLGSLLEGQKYHGNKGINGLSRSGSAPPSIEGSCAAFDILKGQIAELDGGLENLNDEAQNCKSEEELRAHPSYLAYYCANVNLKPRLPQPLISRENRHMMQQIGGIGQSRRLPSFDDNSKTSFFVSRPTLCTHDEEPEDDRAPRIEPRNWVDKKADIRPFILSDSEGQHNNPVDLVKEDFPHISYPDHSHPSRQLLLEQESNHDSFLNDVHDSSVSMTMLEPRKNSVGLHSSSLHTSSHSVGSILRGDLGGMPILSATLTERTVNQMETSKAVSNFENSVSPSPVIGLGLGNIKDEMRKLRLSSDGHSTSQSRRHPQPGNLHSQGSFARAQVGQSQMISQGIQHSQSPHGHPKLSVAEVQPLSPSSSISPLYITAAAYGTPYYHSLQSSSLLPSQFSTSECTLNPSLVPPFDPSLVPPFVTAYSYHQNAIPVPFENAVGSNFSTRVPVVSSGGNGFFGVDIQQLYKMYGQLGLAMHSPLTDPSYMPFYQHHSINAYSTATADQYESMISRGNAVGSLPGLYDPQQAQGSSSYLADQLPQVTRVSGVNTLNVTRGGSVSPTYYRSPTNIGVMMQFSNSPMGSPVFQRPPVAGTSFSGRENENVKFTFNSERHPGSLSGRQSQRGREKFDDSKTYSLLEELKSNKAHRYELSDIVGRVVEFRQVLFSFADQHGSRFIQQKLETCSVDEKASVFSEVLPHSSSLMTDVFGNYVIQKFFERGSPEQRKELANKLVGNVLALSLQMYGCRVIQKALEVIHLDQKTQLVQELDGNVMRCVRDQNGNHVIQKCIECIPAEKIGFIISAFHGQVATLSTHPYGCRVIQRVLEHCSDESQSQFIVDEILQSACLLVQDQYGNYVTQHVLERGKAHERSEIISKLFGQIVQMSQNKFASNVIEKCLAYGSTEERDLLIKEMVGQTEGNDNLLVMMKDQFANYVVQKILETCTDKQREILLDRIKVHLPALKKYTFGKHIVTRIEQTYGEGMPLNPKTRETTCICNPNAGELQQRPQGGFCHAFYNAQVSLSTSRFIL</sequence>
<feature type="compositionally biased region" description="Polar residues" evidence="8">
    <location>
        <begin position="356"/>
        <end position="384"/>
    </location>
</feature>
<comment type="function">
    <text evidence="6">Sequence-specific RNA-binding protein that regulates translation and mRNA stability by binding the 3'-UTR of target mRNAs. Binds the APUM-binding elements (APBEs) in the 3'-UTR mRNA sequence of CLV1, PNH, WUS and FAS2.</text>
</comment>
<dbReference type="PROSITE" id="PS50302">
    <property type="entry name" value="PUM"/>
    <property type="match status" value="7"/>
</dbReference>
<dbReference type="InterPro" id="IPR033712">
    <property type="entry name" value="Pumilio_RNA-bd"/>
</dbReference>
<evidence type="ECO:0000256" key="8">
    <source>
        <dbReference type="SAM" id="MobiDB-lite"/>
    </source>
</evidence>
<dbReference type="FunFam" id="1.25.10.10:FF:000004">
    <property type="entry name" value="Pumilio homolog 1 isoform 2"/>
    <property type="match status" value="1"/>
</dbReference>
<organism evidence="10 11">
    <name type="scientific">Zingiber officinale</name>
    <name type="common">Ginger</name>
    <name type="synonym">Amomum zingiber</name>
    <dbReference type="NCBI Taxonomy" id="94328"/>
    <lineage>
        <taxon>Eukaryota</taxon>
        <taxon>Viridiplantae</taxon>
        <taxon>Streptophyta</taxon>
        <taxon>Embryophyta</taxon>
        <taxon>Tracheophyta</taxon>
        <taxon>Spermatophyta</taxon>
        <taxon>Magnoliopsida</taxon>
        <taxon>Liliopsida</taxon>
        <taxon>Zingiberales</taxon>
        <taxon>Zingiberaceae</taxon>
        <taxon>Zingiber</taxon>
    </lineage>
</organism>
<dbReference type="GO" id="GO:0003729">
    <property type="term" value="F:mRNA binding"/>
    <property type="evidence" value="ECO:0007669"/>
    <property type="project" value="TreeGrafter"/>
</dbReference>
<accession>A0A8J5CEQ9</accession>
<evidence type="ECO:0000256" key="5">
    <source>
        <dbReference type="ARBA" id="ARBA00022884"/>
    </source>
</evidence>
<feature type="repeat" description="Pumilio" evidence="7">
    <location>
        <begin position="874"/>
        <end position="909"/>
    </location>
</feature>
<keyword evidence="4" id="KW-0810">Translation regulation</keyword>
<evidence type="ECO:0000256" key="6">
    <source>
        <dbReference type="ARBA" id="ARBA00055193"/>
    </source>
</evidence>
<dbReference type="InterPro" id="IPR033133">
    <property type="entry name" value="PUM-HD"/>
</dbReference>
<feature type="repeat" description="Pumilio" evidence="7">
    <location>
        <begin position="910"/>
        <end position="945"/>
    </location>
</feature>
<keyword evidence="3" id="KW-0677">Repeat</keyword>
<protein>
    <recommendedName>
        <fullName evidence="9">PUM-HD domain-containing protein</fullName>
    </recommendedName>
</protein>
<dbReference type="EMBL" id="JACMSC010000019">
    <property type="protein sequence ID" value="KAG6474645.1"/>
    <property type="molecule type" value="Genomic_DNA"/>
</dbReference>
<feature type="repeat" description="Pumilio" evidence="7">
    <location>
        <begin position="729"/>
        <end position="764"/>
    </location>
</feature>
<feature type="domain" description="PUM-HD" evidence="9">
    <location>
        <begin position="666"/>
        <end position="1013"/>
    </location>
</feature>
<dbReference type="PANTHER" id="PTHR12537">
    <property type="entry name" value="RNA BINDING PROTEIN PUMILIO-RELATED"/>
    <property type="match status" value="1"/>
</dbReference>
<keyword evidence="11" id="KW-1185">Reference proteome</keyword>
<evidence type="ECO:0000256" key="3">
    <source>
        <dbReference type="ARBA" id="ARBA00022737"/>
    </source>
</evidence>
<keyword evidence="2" id="KW-0963">Cytoplasm</keyword>
<dbReference type="InterPro" id="IPR012940">
    <property type="entry name" value="NABP"/>
</dbReference>
<dbReference type="SMART" id="SM00025">
    <property type="entry name" value="Pumilio"/>
    <property type="match status" value="8"/>
</dbReference>
<dbReference type="Pfam" id="PF00806">
    <property type="entry name" value="PUF"/>
    <property type="match status" value="8"/>
</dbReference>
<feature type="repeat" description="Pumilio" evidence="7">
    <location>
        <begin position="946"/>
        <end position="987"/>
    </location>
</feature>
<dbReference type="GO" id="GO:0005737">
    <property type="term" value="C:cytoplasm"/>
    <property type="evidence" value="ECO:0007669"/>
    <property type="project" value="UniProtKB-SubCell"/>
</dbReference>
<feature type="repeat" description="Pumilio" evidence="7">
    <location>
        <begin position="765"/>
        <end position="800"/>
    </location>
</feature>
<evidence type="ECO:0000256" key="7">
    <source>
        <dbReference type="PROSITE-ProRule" id="PRU00317"/>
    </source>
</evidence>
<evidence type="ECO:0000256" key="2">
    <source>
        <dbReference type="ARBA" id="ARBA00022490"/>
    </source>
</evidence>
<gene>
    <name evidence="10" type="ORF">ZIOFF_068583</name>
</gene>
<feature type="repeat" description="Pumilio" evidence="7">
    <location>
        <begin position="837"/>
        <end position="873"/>
    </location>
</feature>